<proteinExistence type="predicted"/>
<dbReference type="EMBL" id="MU394310">
    <property type="protein sequence ID" value="KAI6087065.1"/>
    <property type="molecule type" value="Genomic_DNA"/>
</dbReference>
<protein>
    <submittedName>
        <fullName evidence="1">Uncharacterized protein</fullName>
    </submittedName>
</protein>
<keyword evidence="2" id="KW-1185">Reference proteome</keyword>
<name>A0ACC0D3D5_9PEZI</name>
<evidence type="ECO:0000313" key="2">
    <source>
        <dbReference type="Proteomes" id="UP001497680"/>
    </source>
</evidence>
<gene>
    <name evidence="1" type="ORF">F4821DRAFT_118301</name>
</gene>
<dbReference type="Proteomes" id="UP001497680">
    <property type="component" value="Unassembled WGS sequence"/>
</dbReference>
<comment type="caution">
    <text evidence="1">The sequence shown here is derived from an EMBL/GenBank/DDBJ whole genome shotgun (WGS) entry which is preliminary data.</text>
</comment>
<organism evidence="1 2">
    <name type="scientific">Hypoxylon rubiginosum</name>
    <dbReference type="NCBI Taxonomy" id="110542"/>
    <lineage>
        <taxon>Eukaryota</taxon>
        <taxon>Fungi</taxon>
        <taxon>Dikarya</taxon>
        <taxon>Ascomycota</taxon>
        <taxon>Pezizomycotina</taxon>
        <taxon>Sordariomycetes</taxon>
        <taxon>Xylariomycetidae</taxon>
        <taxon>Xylariales</taxon>
        <taxon>Hypoxylaceae</taxon>
        <taxon>Hypoxylon</taxon>
    </lineage>
</organism>
<evidence type="ECO:0000313" key="1">
    <source>
        <dbReference type="EMBL" id="KAI6087065.1"/>
    </source>
</evidence>
<accession>A0ACC0D3D5</accession>
<reference evidence="1 2" key="1">
    <citation type="journal article" date="2022" name="New Phytol.">
        <title>Ecological generalism drives hyperdiversity of secondary metabolite gene clusters in xylarialean endophytes.</title>
        <authorList>
            <person name="Franco M.E.E."/>
            <person name="Wisecaver J.H."/>
            <person name="Arnold A.E."/>
            <person name="Ju Y.M."/>
            <person name="Slot J.C."/>
            <person name="Ahrendt S."/>
            <person name="Moore L.P."/>
            <person name="Eastman K.E."/>
            <person name="Scott K."/>
            <person name="Konkel Z."/>
            <person name="Mondo S.J."/>
            <person name="Kuo A."/>
            <person name="Hayes R.D."/>
            <person name="Haridas S."/>
            <person name="Andreopoulos B."/>
            <person name="Riley R."/>
            <person name="LaButti K."/>
            <person name="Pangilinan J."/>
            <person name="Lipzen A."/>
            <person name="Amirebrahimi M."/>
            <person name="Yan J."/>
            <person name="Adam C."/>
            <person name="Keymanesh K."/>
            <person name="Ng V."/>
            <person name="Louie K."/>
            <person name="Northen T."/>
            <person name="Drula E."/>
            <person name="Henrissat B."/>
            <person name="Hsieh H.M."/>
            <person name="Youens-Clark K."/>
            <person name="Lutzoni F."/>
            <person name="Miadlikowska J."/>
            <person name="Eastwood D.C."/>
            <person name="Hamelin R.C."/>
            <person name="Grigoriev I.V."/>
            <person name="U'Ren J.M."/>
        </authorList>
    </citation>
    <scope>NUCLEOTIDE SEQUENCE [LARGE SCALE GENOMIC DNA]</scope>
    <source>
        <strain evidence="1 2">ER1909</strain>
    </source>
</reference>
<sequence length="161" mass="18735">MDRLGWLLYQADRDQGLRLVPSFLFFFVFFTQHIFLLSICAGQVLFDSNDTSGVREHISRREIASTIRICIITWLIGGVFWVLACSLETSRPSRWLGFRHRIFVYGVVAVVNFFFQREPDLRRVERAFTGHIHTTPIHPDNNFLKLALCLCCCVLHVNPYV</sequence>